<reference evidence="1 2" key="1">
    <citation type="submission" date="2020-09" db="EMBL/GenBank/DDBJ databases">
        <authorList>
            <person name="Kim M.K."/>
        </authorList>
    </citation>
    <scope>NUCLEOTIDE SEQUENCE [LARGE SCALE GENOMIC DNA]</scope>
    <source>
        <strain evidence="1 2">BT189</strain>
    </source>
</reference>
<organism evidence="1 2">
    <name type="scientific">Hymenobacter armeniacus</name>
    <dbReference type="NCBI Taxonomy" id="2771358"/>
    <lineage>
        <taxon>Bacteria</taxon>
        <taxon>Pseudomonadati</taxon>
        <taxon>Bacteroidota</taxon>
        <taxon>Cytophagia</taxon>
        <taxon>Cytophagales</taxon>
        <taxon>Hymenobacteraceae</taxon>
        <taxon>Hymenobacter</taxon>
    </lineage>
</organism>
<gene>
    <name evidence="1" type="ORF">IC234_09865</name>
</gene>
<accession>A0ABR8JUI1</accession>
<comment type="caution">
    <text evidence="1">The sequence shown here is derived from an EMBL/GenBank/DDBJ whole genome shotgun (WGS) entry which is preliminary data.</text>
</comment>
<keyword evidence="2" id="KW-1185">Reference proteome</keyword>
<name>A0ABR8JUI1_9BACT</name>
<dbReference type="RefSeq" id="WP_190924008.1">
    <property type="nucleotide sequence ID" value="NZ_JACXAC010000003.1"/>
</dbReference>
<sequence length="171" mass="19293">MEESVKRTNNFVPILALLVSISTVYMNNRQHNTQLTEQHKNQQVQNLVALGQYLHTPQFSDARTAVRLGKIKPTTQDTMVRRVCSSFGFAGSMVRTGAVDEEAFLDYWGIPLVICSRRLPQSMWNDDASAGLGFKGVDYYEDFIWLMNEANKKLANKKHLPSDQPVASVAK</sequence>
<evidence type="ECO:0000313" key="2">
    <source>
        <dbReference type="Proteomes" id="UP000606003"/>
    </source>
</evidence>
<evidence type="ECO:0000313" key="1">
    <source>
        <dbReference type="EMBL" id="MBD2722433.1"/>
    </source>
</evidence>
<dbReference type="EMBL" id="JACXAC010000003">
    <property type="protein sequence ID" value="MBD2722433.1"/>
    <property type="molecule type" value="Genomic_DNA"/>
</dbReference>
<proteinExistence type="predicted"/>
<protein>
    <submittedName>
        <fullName evidence="1">Uncharacterized protein</fullName>
    </submittedName>
</protein>
<dbReference type="Proteomes" id="UP000606003">
    <property type="component" value="Unassembled WGS sequence"/>
</dbReference>